<sequence>MNLSTLHVAFNYDLCAQGPMHQIEEDMMDHNKTTSSTLIKIRALDTMIVTINLTITANTQVPMNRVSIEQNLMATGAEEEIETGAAIFFVAHPLINGKTHTFIDKASMVGEIMNTATIMPSQVKALVITHIIILMAALRNTDEAVGIDIIMSEVVAVAVAVAMTLNAISINLSQPHIQTKSITKTTS</sequence>
<dbReference type="AlphaFoldDB" id="A0A0A9ZEF4"/>
<keyword evidence="2" id="KW-0808">Transferase</keyword>
<dbReference type="EMBL" id="GDHC01003257">
    <property type="protein sequence ID" value="JAQ15372.1"/>
    <property type="molecule type" value="Transcribed_RNA"/>
</dbReference>
<dbReference type="EMBL" id="GBHO01003420">
    <property type="protein sequence ID" value="JAG40184.1"/>
    <property type="molecule type" value="Transcribed_RNA"/>
</dbReference>
<proteinExistence type="predicted"/>
<keyword evidence="2" id="KW-0548">Nucleotidyltransferase</keyword>
<evidence type="ECO:0000313" key="3">
    <source>
        <dbReference type="EMBL" id="JAP98513.1"/>
    </source>
</evidence>
<reference evidence="2" key="1">
    <citation type="journal article" date="2014" name="PLoS ONE">
        <title>Transcriptome-Based Identification of ABC Transporters in the Western Tarnished Plant Bug Lygus hesperus.</title>
        <authorList>
            <person name="Hull J.J."/>
            <person name="Chaney K."/>
            <person name="Geib S.M."/>
            <person name="Fabrick J.A."/>
            <person name="Brent C.S."/>
            <person name="Walsh D."/>
            <person name="Lavine L.C."/>
        </authorList>
    </citation>
    <scope>NUCLEOTIDE SEQUENCE</scope>
</reference>
<evidence type="ECO:0000313" key="1">
    <source>
        <dbReference type="EMBL" id="JAG40184.1"/>
    </source>
</evidence>
<dbReference type="GO" id="GO:0016779">
    <property type="term" value="F:nucleotidyltransferase activity"/>
    <property type="evidence" value="ECO:0007669"/>
    <property type="project" value="UniProtKB-KW"/>
</dbReference>
<dbReference type="EMBL" id="GDHC01020115">
    <property type="protein sequence ID" value="JAP98513.1"/>
    <property type="molecule type" value="Transcribed_RNA"/>
</dbReference>
<reference evidence="2" key="2">
    <citation type="submission" date="2014-07" db="EMBL/GenBank/DDBJ databases">
        <authorList>
            <person name="Hull J."/>
        </authorList>
    </citation>
    <scope>NUCLEOTIDE SEQUENCE</scope>
</reference>
<dbReference type="EMBL" id="GBHO01003419">
    <property type="protein sequence ID" value="JAG40185.1"/>
    <property type="molecule type" value="Transcribed_RNA"/>
</dbReference>
<protein>
    <submittedName>
        <fullName evidence="2">Galactose-1-phosphate uridylyltransferase</fullName>
    </submittedName>
</protein>
<name>A0A0A9ZEF4_LYGHE</name>
<evidence type="ECO:0000313" key="2">
    <source>
        <dbReference type="EMBL" id="JAG40185.1"/>
    </source>
</evidence>
<reference evidence="3" key="3">
    <citation type="journal article" date="2016" name="Gigascience">
        <title>De novo construction of an expanded transcriptome assembly for the western tarnished plant bug, Lygus hesperus.</title>
        <authorList>
            <person name="Tassone E.E."/>
            <person name="Geib S.M."/>
            <person name="Hall B."/>
            <person name="Fabrick J.A."/>
            <person name="Brent C.S."/>
            <person name="Hull J.J."/>
        </authorList>
    </citation>
    <scope>NUCLEOTIDE SEQUENCE</scope>
</reference>
<evidence type="ECO:0000313" key="4">
    <source>
        <dbReference type="EMBL" id="JAQ15372.1"/>
    </source>
</evidence>
<organism evidence="2">
    <name type="scientific">Lygus hesperus</name>
    <name type="common">Western plant bug</name>
    <dbReference type="NCBI Taxonomy" id="30085"/>
    <lineage>
        <taxon>Eukaryota</taxon>
        <taxon>Metazoa</taxon>
        <taxon>Ecdysozoa</taxon>
        <taxon>Arthropoda</taxon>
        <taxon>Hexapoda</taxon>
        <taxon>Insecta</taxon>
        <taxon>Pterygota</taxon>
        <taxon>Neoptera</taxon>
        <taxon>Paraneoptera</taxon>
        <taxon>Hemiptera</taxon>
        <taxon>Heteroptera</taxon>
        <taxon>Panheteroptera</taxon>
        <taxon>Cimicomorpha</taxon>
        <taxon>Miridae</taxon>
        <taxon>Mirini</taxon>
        <taxon>Lygus</taxon>
    </lineage>
</organism>
<accession>A0A0A9ZEF4</accession>
<gene>
    <name evidence="2" type="primary">galT_12</name>
    <name evidence="1" type="synonym">galT_13</name>
    <name evidence="1" type="ORF">CM83_23570</name>
    <name evidence="2" type="ORF">CM83_23571</name>
    <name evidence="3" type="ORF">g.9871</name>
    <name evidence="4" type="ORF">g.9872</name>
</gene>